<accession>A0A076J838</accession>
<dbReference type="EMBL" id="SLTX01000001">
    <property type="protein sequence ID" value="TDB07643.1"/>
    <property type="molecule type" value="Genomic_DNA"/>
</dbReference>
<dbReference type="KEGG" id="bdh:GV66_16690"/>
<evidence type="ECO:0000313" key="16">
    <source>
        <dbReference type="Proteomes" id="UP000347681"/>
    </source>
</evidence>
<dbReference type="AlphaFoldDB" id="A0A076J838"/>
<dbReference type="EMBL" id="VVZB01000012">
    <property type="protein sequence ID" value="KAA5380598.1"/>
    <property type="molecule type" value="Genomic_DNA"/>
</dbReference>
<feature type="transmembrane region" description="Helical" evidence="1">
    <location>
        <begin position="122"/>
        <end position="145"/>
    </location>
</feature>
<dbReference type="GO" id="GO:0015661">
    <property type="term" value="F:L-lysine efflux transmembrane transporter activity"/>
    <property type="evidence" value="ECO:0007669"/>
    <property type="project" value="InterPro"/>
</dbReference>
<evidence type="ECO:0000313" key="10">
    <source>
        <dbReference type="EMBL" id="TDA75928.1"/>
    </source>
</evidence>
<evidence type="ECO:0000313" key="13">
    <source>
        <dbReference type="Proteomes" id="UP000283678"/>
    </source>
</evidence>
<reference evidence="9 13" key="1">
    <citation type="submission" date="2018-08" db="EMBL/GenBank/DDBJ databases">
        <title>A genome reference for cultivated species of the human gut microbiota.</title>
        <authorList>
            <person name="Zou Y."/>
            <person name="Xue W."/>
            <person name="Luo G."/>
        </authorList>
    </citation>
    <scope>NUCLEOTIDE SEQUENCE [LARGE SCALE GENOMIC DNA]</scope>
    <source>
        <strain evidence="9 13">AF14-1AC</strain>
    </source>
</reference>
<dbReference type="Pfam" id="PF03956">
    <property type="entry name" value="Lys_export"/>
    <property type="match status" value="1"/>
</dbReference>
<dbReference type="EMBL" id="BQOB01000001">
    <property type="protein sequence ID" value="GKH82595.1"/>
    <property type="molecule type" value="Genomic_DNA"/>
</dbReference>
<keyword evidence="1" id="KW-0812">Transmembrane</keyword>
<keyword evidence="1" id="KW-1133">Transmembrane helix</keyword>
<reference evidence="2" key="5">
    <citation type="submission" date="2022-01" db="EMBL/GenBank/DDBJ databases">
        <title>Novel bile acid biosynthetic pathways are enriched in the microbiome of centenarians.</title>
        <authorList>
            <person name="Sato Y."/>
            <person name="Atarashi K."/>
            <person name="Plichta R.D."/>
            <person name="Arai Y."/>
            <person name="Sasajima S."/>
            <person name="Kearney M.S."/>
            <person name="Suda W."/>
            <person name="Takeshita K."/>
            <person name="Sasaki T."/>
            <person name="Okamoto S."/>
            <person name="Skelly N.A."/>
            <person name="Okamura Y."/>
            <person name="Vlamakis H."/>
            <person name="Li Y."/>
            <person name="Tanoue T."/>
            <person name="Takei H."/>
            <person name="Nittono H."/>
            <person name="Narushima S."/>
            <person name="Irie J."/>
            <person name="Itoh H."/>
            <person name="Moriya K."/>
            <person name="Sugiura Y."/>
            <person name="Suematsu M."/>
            <person name="Moritoki N."/>
            <person name="Shibata S."/>
            <person name="Littman R.D."/>
            <person name="Fischbach A.M."/>
            <person name="Uwamino Y."/>
            <person name="Inoue T."/>
            <person name="Honda A."/>
            <person name="Hattori M."/>
            <person name="Murai T."/>
            <person name="Xavier J.R."/>
            <person name="Hirose N."/>
            <person name="Honda K."/>
        </authorList>
    </citation>
    <scope>NUCLEOTIDE SEQUENCE</scope>
    <source>
        <strain evidence="2">CE91-St7</strain>
    </source>
</reference>
<evidence type="ECO:0000313" key="11">
    <source>
        <dbReference type="EMBL" id="TDB07643.1"/>
    </source>
</evidence>
<gene>
    <name evidence="2" type="ORF">CE91St7_34790</name>
    <name evidence="9" type="ORF">DWW04_16990</name>
    <name evidence="10" type="ORF">E1I98_05965</name>
    <name evidence="11" type="ORF">E1J06_09570</name>
    <name evidence="6" type="ORF">F2Y51_17895</name>
    <name evidence="5" type="ORF">F2Y58_18605</name>
    <name evidence="4" type="ORF">F2Y61_17185</name>
    <name evidence="3" type="ORF">F2Z07_08440</name>
    <name evidence="7" type="ORF">KSU80_12930</name>
    <name evidence="12" type="ORF">QNN11_12915</name>
    <name evidence="8" type="ORF">RVH45_02230</name>
</gene>
<evidence type="ECO:0000313" key="7">
    <source>
        <dbReference type="EMBL" id="MBV3124076.1"/>
    </source>
</evidence>
<feature type="transmembrane region" description="Helical" evidence="1">
    <location>
        <begin position="32"/>
        <end position="49"/>
    </location>
</feature>
<feature type="transmembrane region" description="Helical" evidence="1">
    <location>
        <begin position="88"/>
        <end position="110"/>
    </location>
</feature>
<dbReference type="EMBL" id="JAWDEV010000001">
    <property type="protein sequence ID" value="MDU0268734.1"/>
    <property type="molecule type" value="Genomic_DNA"/>
</dbReference>
<dbReference type="Proteomes" id="UP001055104">
    <property type="component" value="Unassembled WGS sequence"/>
</dbReference>
<evidence type="ECO:0000313" key="18">
    <source>
        <dbReference type="Proteomes" id="UP000481616"/>
    </source>
</evidence>
<protein>
    <submittedName>
        <fullName evidence="9">Lysine exporter LysO family protein</fullName>
    </submittedName>
    <submittedName>
        <fullName evidence="2">Membrane protein</fullName>
    </submittedName>
</protein>
<dbReference type="EMBL" id="VVYY01000020">
    <property type="protein sequence ID" value="KAA5394375.1"/>
    <property type="molecule type" value="Genomic_DNA"/>
</dbReference>
<name>A0A076J838_9BACT</name>
<dbReference type="EMBL" id="VVZA01000020">
    <property type="protein sequence ID" value="KAA5402668.1"/>
    <property type="molecule type" value="Genomic_DNA"/>
</dbReference>
<evidence type="ECO:0000313" key="4">
    <source>
        <dbReference type="EMBL" id="KAA5380598.1"/>
    </source>
</evidence>
<dbReference type="Proteomes" id="UP000294527">
    <property type="component" value="Unassembled WGS sequence"/>
</dbReference>
<reference evidence="12" key="6">
    <citation type="journal article" date="2023" name="Nat. Commun.">
        <title>Identification of a novel Human Milk Oligosaccharides utilization cluster in the infant gut commensal Bacteroides dorei.</title>
        <authorList>
            <person name="Kijner S."/>
            <person name="Ennis D."/>
            <person name="Shmorak S."/>
            <person name="Florentin A."/>
            <person name="Yassour M."/>
        </authorList>
    </citation>
    <scope>NUCLEOTIDE SEQUENCE</scope>
    <source>
        <strain evidence="12">2</strain>
    </source>
</reference>
<dbReference type="Proteomes" id="UP000441162">
    <property type="component" value="Unassembled WGS sequence"/>
</dbReference>
<dbReference type="PANTHER" id="PTHR35804:SF1">
    <property type="entry name" value="LYSINE EXPORTER LYSO"/>
    <property type="match status" value="1"/>
</dbReference>
<reference evidence="8" key="7">
    <citation type="submission" date="2023-10" db="EMBL/GenBank/DDBJ databases">
        <title>Genome of Potential pathogenic bacteria in Crohn's disease.</title>
        <authorList>
            <person name="Rodriguez-Palacios A."/>
        </authorList>
    </citation>
    <scope>NUCLEOTIDE SEQUENCE</scope>
    <source>
        <strain evidence="8">CavFT-hAR62</strain>
    </source>
</reference>
<evidence type="ECO:0000313" key="2">
    <source>
        <dbReference type="EMBL" id="GKH82595.1"/>
    </source>
</evidence>
<reference evidence="7" key="4">
    <citation type="submission" date="2021-06" db="EMBL/GenBank/DDBJ databases">
        <title>Collection of gut derived symbiotic bacterial strains cultured from healthy donors.</title>
        <authorList>
            <person name="Lin H."/>
            <person name="Littmann E."/>
            <person name="Pamer E.G."/>
        </authorList>
    </citation>
    <scope>NUCLEOTIDE SEQUENCE</scope>
    <source>
        <strain evidence="7">MSK.5.10</strain>
    </source>
</reference>
<dbReference type="Proteomes" id="UP000481616">
    <property type="component" value="Unassembled WGS sequence"/>
</dbReference>
<dbReference type="EMBL" id="QRZL01000021">
    <property type="protein sequence ID" value="RGV72969.1"/>
    <property type="molecule type" value="Genomic_DNA"/>
</dbReference>
<dbReference type="eggNOG" id="COG2431">
    <property type="taxonomic scope" value="Bacteria"/>
</dbReference>
<evidence type="ECO:0000313" key="5">
    <source>
        <dbReference type="EMBL" id="KAA5394375.1"/>
    </source>
</evidence>
<dbReference type="EMBL" id="JAHOAX010000011">
    <property type="protein sequence ID" value="MBV3124076.1"/>
    <property type="molecule type" value="Genomic_DNA"/>
</dbReference>
<keyword evidence="1" id="KW-0472">Membrane</keyword>
<dbReference type="GO" id="GO:0005886">
    <property type="term" value="C:plasma membrane"/>
    <property type="evidence" value="ECO:0007669"/>
    <property type="project" value="TreeGrafter"/>
</dbReference>
<dbReference type="PANTHER" id="PTHR35804">
    <property type="entry name" value="LYSINE EXPORTER LYSO"/>
    <property type="match status" value="1"/>
</dbReference>
<dbReference type="EMBL" id="VVZV01000008">
    <property type="protein sequence ID" value="KAA5320719.1"/>
    <property type="molecule type" value="Genomic_DNA"/>
</dbReference>
<evidence type="ECO:0000313" key="9">
    <source>
        <dbReference type="EMBL" id="RGV72969.1"/>
    </source>
</evidence>
<feature type="transmembrane region" description="Helical" evidence="1">
    <location>
        <begin position="182"/>
        <end position="203"/>
    </location>
</feature>
<dbReference type="InterPro" id="IPR005642">
    <property type="entry name" value="LysO"/>
</dbReference>
<sequence length="207" mass="22442">MKGSLVVVAFFCAGCMIGAVNNFQYDMHSVSMYVLYALMLQVGISIGSNKKLKELIKSLRLKMLLVPIATITGTLLFSALASLLLSQWSVFDCMAVGSGFAYYSLSSILITQFKEPSIGLQLATELGTIALLANIFREMMALLGAPLIRKYFGQLAPISAAGVNSMDVLLPSITRYSGKDMIPLAIFHGILIDMSVPVFVSFFCNLT</sequence>
<evidence type="ECO:0000313" key="17">
    <source>
        <dbReference type="Proteomes" id="UP000441162"/>
    </source>
</evidence>
<proteinExistence type="predicted"/>
<evidence type="ECO:0000313" key="19">
    <source>
        <dbReference type="Proteomes" id="UP000481700"/>
    </source>
</evidence>
<evidence type="ECO:0000313" key="15">
    <source>
        <dbReference type="Proteomes" id="UP000294834"/>
    </source>
</evidence>
<evidence type="ECO:0000313" key="12">
    <source>
        <dbReference type="EMBL" id="WHX08447.1"/>
    </source>
</evidence>
<dbReference type="EMBL" id="CP126056">
    <property type="protein sequence ID" value="WHX08447.1"/>
    <property type="molecule type" value="Genomic_DNA"/>
</dbReference>
<dbReference type="Proteomes" id="UP001181086">
    <property type="component" value="Unassembled WGS sequence"/>
</dbReference>
<dbReference type="Proteomes" id="UP001177934">
    <property type="component" value="Chromosome"/>
</dbReference>
<dbReference type="Proteomes" id="UP000294834">
    <property type="component" value="Unassembled WGS sequence"/>
</dbReference>
<dbReference type="EMBL" id="SLTU01000001">
    <property type="protein sequence ID" value="TDA75928.1"/>
    <property type="molecule type" value="Genomic_DNA"/>
</dbReference>
<evidence type="ECO:0000313" key="6">
    <source>
        <dbReference type="EMBL" id="KAA5402668.1"/>
    </source>
</evidence>
<dbReference type="Proteomes" id="UP000347681">
    <property type="component" value="Unassembled WGS sequence"/>
</dbReference>
<dbReference type="Proteomes" id="UP000481700">
    <property type="component" value="Unassembled WGS sequence"/>
</dbReference>
<reference evidence="16 17" key="2">
    <citation type="journal article" date="2019" name="Nat. Med.">
        <title>A library of human gut bacterial isolates paired with longitudinal multiomics data enables mechanistic microbiome research.</title>
        <authorList>
            <person name="Poyet M."/>
            <person name="Groussin M."/>
            <person name="Gibbons S.M."/>
            <person name="Avila-Pacheco J."/>
            <person name="Jiang X."/>
            <person name="Kearney S.M."/>
            <person name="Perrotta A.R."/>
            <person name="Berdy B."/>
            <person name="Zhao S."/>
            <person name="Lieberman T.D."/>
            <person name="Swanson P.K."/>
            <person name="Smith M."/>
            <person name="Roesemann S."/>
            <person name="Alexander J.E."/>
            <person name="Rich S.A."/>
            <person name="Livny J."/>
            <person name="Vlamakis H."/>
            <person name="Clish C."/>
            <person name="Bullock K."/>
            <person name="Deik A."/>
            <person name="Scott J."/>
            <person name="Pierce K.A."/>
            <person name="Xavier R.J."/>
            <person name="Alm E.J."/>
        </authorList>
    </citation>
    <scope>NUCLEOTIDE SEQUENCE [LARGE SCALE GENOMIC DNA]</scope>
    <source>
        <strain evidence="5 18">BIOML-A1</strain>
        <strain evidence="3 19">BIOML-A25</strain>
        <strain evidence="6 17">BIOML-A4</strain>
        <strain evidence="4 16">BIOML-A5</strain>
    </source>
</reference>
<evidence type="ECO:0000313" key="3">
    <source>
        <dbReference type="EMBL" id="KAA5320719.1"/>
    </source>
</evidence>
<feature type="transmembrane region" description="Helical" evidence="1">
    <location>
        <begin position="61"/>
        <end position="82"/>
    </location>
</feature>
<dbReference type="Proteomes" id="UP000777173">
    <property type="component" value="Unassembled WGS sequence"/>
</dbReference>
<dbReference type="KEGG" id="bdo:EL88_08670"/>
<evidence type="ECO:0000313" key="8">
    <source>
        <dbReference type="EMBL" id="MDU0268734.1"/>
    </source>
</evidence>
<reference evidence="14 15" key="3">
    <citation type="journal article" date="2019" name="Nat. Microbiol.">
        <title>Genomic variation and strain-specific functional adaptation in the human gut microbiome during early life.</title>
        <authorList>
            <person name="Vatanen T."/>
            <person name="Plichta D.R."/>
            <person name="Somani J."/>
            <person name="Munch P.C."/>
            <person name="Arthur T.D."/>
            <person name="Hall A.B."/>
            <person name="Rudolf S."/>
            <person name="Oakeley E.J."/>
            <person name="Ke X."/>
            <person name="Young R.A."/>
            <person name="Haiser H.J."/>
            <person name="Kolde R."/>
            <person name="Yassour M."/>
            <person name="Luopajarvi K."/>
            <person name="Siljander H."/>
            <person name="Virtanen S.M."/>
            <person name="Ilonen J."/>
            <person name="Uibo R."/>
            <person name="Tillmann V."/>
            <person name="Mokurov S."/>
            <person name="Dorshakova N."/>
            <person name="Porter J.A."/>
            <person name="McHardy A.C."/>
            <person name="Lahdesmaki H."/>
            <person name="Vlamakis H."/>
            <person name="Huttenhower C."/>
            <person name="Knip M."/>
            <person name="Xavier R.J."/>
        </authorList>
    </citation>
    <scope>NUCLEOTIDE SEQUENCE [LARGE SCALE GENOMIC DNA]</scope>
    <source>
        <strain evidence="10 14">RJX1047</strain>
        <strain evidence="11 15">RJX1052</strain>
    </source>
</reference>
<evidence type="ECO:0000313" key="14">
    <source>
        <dbReference type="Proteomes" id="UP000294527"/>
    </source>
</evidence>
<dbReference type="Proteomes" id="UP000283678">
    <property type="component" value="Unassembled WGS sequence"/>
</dbReference>
<dbReference type="RefSeq" id="WP_007844166.1">
    <property type="nucleotide sequence ID" value="NZ_BAABYF010000001.1"/>
</dbReference>
<evidence type="ECO:0000256" key="1">
    <source>
        <dbReference type="SAM" id="Phobius"/>
    </source>
</evidence>
<organism evidence="9 13">
    <name type="scientific">Phocaeicola dorei</name>
    <dbReference type="NCBI Taxonomy" id="357276"/>
    <lineage>
        <taxon>Bacteria</taxon>
        <taxon>Pseudomonadati</taxon>
        <taxon>Bacteroidota</taxon>
        <taxon>Bacteroidia</taxon>
        <taxon>Bacteroidales</taxon>
        <taxon>Bacteroidaceae</taxon>
        <taxon>Phocaeicola</taxon>
    </lineage>
</organism>